<feature type="transmembrane region" description="Helical" evidence="6">
    <location>
        <begin position="29"/>
        <end position="48"/>
    </location>
</feature>
<evidence type="ECO:0000256" key="6">
    <source>
        <dbReference type="SAM" id="Phobius"/>
    </source>
</evidence>
<evidence type="ECO:0000256" key="5">
    <source>
        <dbReference type="ARBA" id="ARBA00023600"/>
    </source>
</evidence>
<reference evidence="7 8" key="1">
    <citation type="journal article" date="2014" name="Int. J. Syst. Evol. Microbiol.">
        <title>Complete genome sequence of Corynebacterium casei LMG S-19264T (=DSM 44701T), isolated from a smear-ripened cheese.</title>
        <authorList>
            <consortium name="US DOE Joint Genome Institute (JGI-PGF)"/>
            <person name="Walter F."/>
            <person name="Albersmeier A."/>
            <person name="Kalinowski J."/>
            <person name="Ruckert C."/>
        </authorList>
    </citation>
    <scope>NUCLEOTIDE SEQUENCE [LARGE SCALE GENOMIC DNA]</scope>
    <source>
        <strain evidence="7 8">CGMCC 1.15286</strain>
    </source>
</reference>
<accession>A0A917HJJ5</accession>
<comment type="subcellular location">
    <subcellularLocation>
        <location evidence="1">Membrane</location>
        <topology evidence="1">Multi-pass membrane protein</topology>
    </subcellularLocation>
</comment>
<comment type="caution">
    <text evidence="7">The sequence shown here is derived from an EMBL/GenBank/DDBJ whole genome shotgun (WGS) entry which is preliminary data.</text>
</comment>
<evidence type="ECO:0000256" key="4">
    <source>
        <dbReference type="ARBA" id="ARBA00023136"/>
    </source>
</evidence>
<evidence type="ECO:0000256" key="1">
    <source>
        <dbReference type="ARBA" id="ARBA00004141"/>
    </source>
</evidence>
<feature type="transmembrane region" description="Helical" evidence="6">
    <location>
        <begin position="6"/>
        <end position="22"/>
    </location>
</feature>
<comment type="similarity">
    <text evidence="5">Belongs to the bacteriophage holin family. Cp-1 holin subfamily.</text>
</comment>
<evidence type="ECO:0000256" key="2">
    <source>
        <dbReference type="ARBA" id="ARBA00022692"/>
    </source>
</evidence>
<dbReference type="EMBL" id="BMHY01000010">
    <property type="protein sequence ID" value="GGG81702.1"/>
    <property type="molecule type" value="Genomic_DNA"/>
</dbReference>
<proteinExistence type="inferred from homology"/>
<sequence length="137" mass="14659">MNGQSILNGGAGIAGAFLSFAYGSWHESLTFLLIAISVDIITGLYASIKEGRGLNSAVGAVGLAKKGLMLLVVLLAHRIDVLLETENMTMMATVYFYIANELISFTENLGRAGVPLPEKLKYIIEVLKGKGNNKDVL</sequence>
<organism evidence="7 8">
    <name type="scientific">Paenibacillus radicis</name>
    <name type="common">ex Gao et al. 2016</name>
    <dbReference type="NCBI Taxonomy" id="1737354"/>
    <lineage>
        <taxon>Bacteria</taxon>
        <taxon>Bacillati</taxon>
        <taxon>Bacillota</taxon>
        <taxon>Bacilli</taxon>
        <taxon>Bacillales</taxon>
        <taxon>Paenibacillaceae</taxon>
        <taxon>Paenibacillus</taxon>
    </lineage>
</organism>
<keyword evidence="2 6" id="KW-0812">Transmembrane</keyword>
<dbReference type="AlphaFoldDB" id="A0A917HJJ5"/>
<keyword evidence="4 6" id="KW-0472">Membrane</keyword>
<evidence type="ECO:0000313" key="8">
    <source>
        <dbReference type="Proteomes" id="UP000600247"/>
    </source>
</evidence>
<evidence type="ECO:0008006" key="9">
    <source>
        <dbReference type="Google" id="ProtNLM"/>
    </source>
</evidence>
<evidence type="ECO:0000313" key="7">
    <source>
        <dbReference type="EMBL" id="GGG81702.1"/>
    </source>
</evidence>
<keyword evidence="3 6" id="KW-1133">Transmembrane helix</keyword>
<gene>
    <name evidence="7" type="ORF">GCM10010918_43750</name>
</gene>
<dbReference type="Proteomes" id="UP000600247">
    <property type="component" value="Unassembled WGS sequence"/>
</dbReference>
<dbReference type="NCBIfam" id="TIGR01593">
    <property type="entry name" value="holin_tox_secr"/>
    <property type="match status" value="1"/>
</dbReference>
<name>A0A917HJJ5_9BACL</name>
<dbReference type="RefSeq" id="WP_188891380.1">
    <property type="nucleotide sequence ID" value="NZ_BMHY01000010.1"/>
</dbReference>
<keyword evidence="8" id="KW-1185">Reference proteome</keyword>
<dbReference type="InterPro" id="IPR006480">
    <property type="entry name" value="Phage_holin_4_1"/>
</dbReference>
<evidence type="ECO:0000256" key="3">
    <source>
        <dbReference type="ARBA" id="ARBA00022989"/>
    </source>
</evidence>
<dbReference type="Pfam" id="PF05105">
    <property type="entry name" value="Phage_holin_4_1"/>
    <property type="match status" value="1"/>
</dbReference>
<dbReference type="GO" id="GO:0016020">
    <property type="term" value="C:membrane"/>
    <property type="evidence" value="ECO:0007669"/>
    <property type="project" value="UniProtKB-SubCell"/>
</dbReference>
<protein>
    <recommendedName>
        <fullName evidence="9">Holin</fullName>
    </recommendedName>
</protein>